<evidence type="ECO:0008006" key="4">
    <source>
        <dbReference type="Google" id="ProtNLM"/>
    </source>
</evidence>
<feature type="region of interest" description="Disordered" evidence="1">
    <location>
        <begin position="1"/>
        <end position="27"/>
    </location>
</feature>
<gene>
    <name evidence="2" type="ORF">Slin15195_G106200</name>
</gene>
<sequence>MVDETRQPAGKAADLARVRDNQRRSRARRKEYLQELETKYRTCEQVGIGASAEIQAAARQVADENRRLRQILTKHGISADEFDGDSPSSSVASELEAMIGKKRNCGQDGIDCEQSLAKIREEYSSVPERGLRPLQMRASDRQLSPQSGYESSNGGAGVPSPLSSTFKQQQQQQSHPNYATPQSQNTRTESGYTQQPQYQPRAPSISLYGNYPDYPSSSISQQQQQQLPDHDFYPHPQNLDSYPSQNLDMDHHSQQNTSSSCRDIANAIRYVRPNLSQQELEREMGCQPGTDCHVPNYEAFDLMDRLSEGGAGARR</sequence>
<feature type="region of interest" description="Disordered" evidence="1">
    <location>
        <begin position="127"/>
        <end position="259"/>
    </location>
</feature>
<reference evidence="2" key="1">
    <citation type="submission" date="2022-06" db="EMBL/GenBank/DDBJ databases">
        <title>Complete genome sequences of two strains of the flax pathogen Septoria linicola.</title>
        <authorList>
            <person name="Lapalu N."/>
            <person name="Simon A."/>
            <person name="Demenou B."/>
            <person name="Paumier D."/>
            <person name="Guillot M.-P."/>
            <person name="Gout L."/>
            <person name="Valade R."/>
        </authorList>
    </citation>
    <scope>NUCLEOTIDE SEQUENCE</scope>
    <source>
        <strain evidence="2">SE15195</strain>
    </source>
</reference>
<keyword evidence="3" id="KW-1185">Reference proteome</keyword>
<organism evidence="2 3">
    <name type="scientific">Septoria linicola</name>
    <dbReference type="NCBI Taxonomy" id="215465"/>
    <lineage>
        <taxon>Eukaryota</taxon>
        <taxon>Fungi</taxon>
        <taxon>Dikarya</taxon>
        <taxon>Ascomycota</taxon>
        <taxon>Pezizomycotina</taxon>
        <taxon>Dothideomycetes</taxon>
        <taxon>Dothideomycetidae</taxon>
        <taxon>Mycosphaerellales</taxon>
        <taxon>Mycosphaerellaceae</taxon>
        <taxon>Septoria</taxon>
    </lineage>
</organism>
<feature type="compositionally biased region" description="Basic and acidic residues" evidence="1">
    <location>
        <begin position="14"/>
        <end position="23"/>
    </location>
</feature>
<name>A0A9Q9EN10_9PEZI</name>
<feature type="compositionally biased region" description="Polar residues" evidence="1">
    <location>
        <begin position="174"/>
        <end position="198"/>
    </location>
</feature>
<accession>A0A9Q9EN10</accession>
<feature type="compositionally biased region" description="Low complexity" evidence="1">
    <location>
        <begin position="216"/>
        <end position="226"/>
    </location>
</feature>
<dbReference type="PANTHER" id="PTHR42070">
    <property type="entry name" value="FILAMENT ASSOCIATED PROTEIN, PUTATIVE (AFU_ORTHOLOGUE AFUA_8G06630)-RELATED"/>
    <property type="match status" value="1"/>
</dbReference>
<dbReference type="AlphaFoldDB" id="A0A9Q9EN10"/>
<dbReference type="PANTHER" id="PTHR42070:SF1">
    <property type="entry name" value="FILAMENT ASSOCIATED PROTEIN, PUTATIVE (AFU_ORTHOLOGUE AFUA_8G06630)-RELATED"/>
    <property type="match status" value="1"/>
</dbReference>
<dbReference type="EMBL" id="CP099426">
    <property type="protein sequence ID" value="USW57301.1"/>
    <property type="molecule type" value="Genomic_DNA"/>
</dbReference>
<evidence type="ECO:0000256" key="1">
    <source>
        <dbReference type="SAM" id="MobiDB-lite"/>
    </source>
</evidence>
<evidence type="ECO:0000313" key="3">
    <source>
        <dbReference type="Proteomes" id="UP001056384"/>
    </source>
</evidence>
<dbReference type="Proteomes" id="UP001056384">
    <property type="component" value="Chromosome 9"/>
</dbReference>
<feature type="compositionally biased region" description="Polar residues" evidence="1">
    <location>
        <begin position="141"/>
        <end position="153"/>
    </location>
</feature>
<evidence type="ECO:0000313" key="2">
    <source>
        <dbReference type="EMBL" id="USW57301.1"/>
    </source>
</evidence>
<protein>
    <recommendedName>
        <fullName evidence="4">BZIP domain-containing protein</fullName>
    </recommendedName>
</protein>
<feature type="compositionally biased region" description="Polar residues" evidence="1">
    <location>
        <begin position="238"/>
        <end position="247"/>
    </location>
</feature>
<dbReference type="CDD" id="cd14688">
    <property type="entry name" value="bZIP_YAP"/>
    <property type="match status" value="1"/>
</dbReference>
<proteinExistence type="predicted"/>